<evidence type="ECO:0000313" key="2">
    <source>
        <dbReference type="EMBL" id="CAG9113468.1"/>
    </source>
</evidence>
<dbReference type="InterPro" id="IPR052709">
    <property type="entry name" value="Transposase-MT_Hybrid"/>
</dbReference>
<evidence type="ECO:0000256" key="1">
    <source>
        <dbReference type="SAM" id="MobiDB-lite"/>
    </source>
</evidence>
<dbReference type="EMBL" id="CAJHNJ030000015">
    <property type="protein sequence ID" value="CAG9113468.1"/>
    <property type="molecule type" value="Genomic_DNA"/>
</dbReference>
<dbReference type="Gene3D" id="3.30.420.10">
    <property type="entry name" value="Ribonuclease H-like superfamily/Ribonuclease H"/>
    <property type="match status" value="1"/>
</dbReference>
<dbReference type="InterPro" id="IPR036388">
    <property type="entry name" value="WH-like_DNA-bd_sf"/>
</dbReference>
<feature type="compositionally biased region" description="Basic and acidic residues" evidence="1">
    <location>
        <begin position="53"/>
        <end position="75"/>
    </location>
</feature>
<dbReference type="InterPro" id="IPR007914">
    <property type="entry name" value="UPF0193"/>
</dbReference>
<dbReference type="Gene3D" id="1.10.10.10">
    <property type="entry name" value="Winged helix-like DNA-binding domain superfamily/Winged helix DNA-binding domain"/>
    <property type="match status" value="1"/>
</dbReference>
<sequence length="451" mass="50722">MEKPDENGFVTVNWPSKNVPHGGVFHHPIVEPSEAKQKLLKVLLNESKLTVAQREKSKWENSLRTEDPPTRRHAESSGAPALVRPRTSRRRSLSTIRESGDYEVEGPLKRGGDREKLKERLQRAMEHGDTDLAPPPPLRKVKAAPALPTKKEMRNDYVWIRSELFAEHPLIWQEKPTPMPNTGEHKHKQANNDKHPSTRQCLLFAVCCLPLFAERVDGNKPRGRPETKVDNEELKAIVEANPSQTTSELAAGSGVSDKTILIHLKQIGKTATKLEELQLECLRHPPYSPDLAPTDYHFFRNLDNYLQGKKFNSDGAVQTAFKDFIDSRPNVLTQIRERAEWLAEMEELGAAAAHRDVVMDQIAERVRGLDALGSRASSARTSVGSVRCREMAFPEPGVRSARERPTMSASTASKSSSNRSSARGRRGQDEDENVSLYSDLPKLRYSARRRC</sequence>
<dbReference type="Pfam" id="PF05250">
    <property type="entry name" value="UPF0193"/>
    <property type="match status" value="2"/>
</dbReference>
<dbReference type="GO" id="GO:0003676">
    <property type="term" value="F:nucleic acid binding"/>
    <property type="evidence" value="ECO:0007669"/>
    <property type="project" value="InterPro"/>
</dbReference>
<keyword evidence="3" id="KW-1185">Reference proteome</keyword>
<protein>
    <submittedName>
        <fullName evidence="2">(diamondback moth) hypothetical protein</fullName>
    </submittedName>
</protein>
<name>A0A8S4ED26_PLUXY</name>
<accession>A0A8S4ED26</accession>
<dbReference type="PANTHER" id="PTHR46060">
    <property type="entry name" value="MARINER MOS1 TRANSPOSASE-LIKE PROTEIN"/>
    <property type="match status" value="1"/>
</dbReference>
<gene>
    <name evidence="2" type="ORF">PLXY2_LOCUS5170</name>
</gene>
<dbReference type="Proteomes" id="UP000653454">
    <property type="component" value="Unassembled WGS sequence"/>
</dbReference>
<evidence type="ECO:0000313" key="3">
    <source>
        <dbReference type="Proteomes" id="UP000653454"/>
    </source>
</evidence>
<dbReference type="PANTHER" id="PTHR46060:SF1">
    <property type="entry name" value="MARINER MOS1 TRANSPOSASE-LIKE PROTEIN"/>
    <property type="match status" value="1"/>
</dbReference>
<reference evidence="2" key="1">
    <citation type="submission" date="2020-11" db="EMBL/GenBank/DDBJ databases">
        <authorList>
            <person name="Whiteford S."/>
        </authorList>
    </citation>
    <scope>NUCLEOTIDE SEQUENCE</scope>
</reference>
<feature type="region of interest" description="Disordered" evidence="1">
    <location>
        <begin position="394"/>
        <end position="439"/>
    </location>
</feature>
<dbReference type="AlphaFoldDB" id="A0A8S4ED26"/>
<feature type="region of interest" description="Disordered" evidence="1">
    <location>
        <begin position="1"/>
        <end position="20"/>
    </location>
</feature>
<organism evidence="2 3">
    <name type="scientific">Plutella xylostella</name>
    <name type="common">Diamondback moth</name>
    <name type="synonym">Plutella maculipennis</name>
    <dbReference type="NCBI Taxonomy" id="51655"/>
    <lineage>
        <taxon>Eukaryota</taxon>
        <taxon>Metazoa</taxon>
        <taxon>Ecdysozoa</taxon>
        <taxon>Arthropoda</taxon>
        <taxon>Hexapoda</taxon>
        <taxon>Insecta</taxon>
        <taxon>Pterygota</taxon>
        <taxon>Neoptera</taxon>
        <taxon>Endopterygota</taxon>
        <taxon>Lepidoptera</taxon>
        <taxon>Glossata</taxon>
        <taxon>Ditrysia</taxon>
        <taxon>Yponomeutoidea</taxon>
        <taxon>Plutellidae</taxon>
        <taxon>Plutella</taxon>
    </lineage>
</organism>
<feature type="compositionally biased region" description="Basic and acidic residues" evidence="1">
    <location>
        <begin position="106"/>
        <end position="115"/>
    </location>
</feature>
<comment type="caution">
    <text evidence="2">The sequence shown here is derived from an EMBL/GenBank/DDBJ whole genome shotgun (WGS) entry which is preliminary data.</text>
</comment>
<dbReference type="InterPro" id="IPR036397">
    <property type="entry name" value="RNaseH_sf"/>
</dbReference>
<feature type="region of interest" description="Disordered" evidence="1">
    <location>
        <begin position="51"/>
        <end position="115"/>
    </location>
</feature>
<feature type="compositionally biased region" description="Low complexity" evidence="1">
    <location>
        <begin position="408"/>
        <end position="421"/>
    </location>
</feature>
<proteinExistence type="predicted"/>